<reference evidence="2" key="1">
    <citation type="submission" date="2016-11" db="EMBL/GenBank/DDBJ databases">
        <authorList>
            <person name="Jaros S."/>
            <person name="Januszkiewicz K."/>
            <person name="Wedrychowicz H."/>
        </authorList>
    </citation>
    <scope>NUCLEOTIDE SEQUENCE [LARGE SCALE GENOMIC DNA]</scope>
    <source>
        <strain evidence="2">Y48</strain>
    </source>
</reference>
<protein>
    <submittedName>
        <fullName evidence="2">Uncharacterized protein</fullName>
    </submittedName>
</protein>
<dbReference type="OrthoDB" id="4519119at2"/>
<dbReference type="EMBL" id="CP018082">
    <property type="protein sequence ID" value="APE37179.1"/>
    <property type="molecule type" value="Genomic_DNA"/>
</dbReference>
<sequence length="418" mass="44497">MSWETRGTSFTNPDYYREAADRVEAELRADFATYHQTREIAAYGETPAQIVELNARAHAIARQWQQGGTPEHQRLWQQLTTAVQSWTANPETARVEFGRLQQSFIEGGSGIDPNTVRTQRQAAELTGHLEPVNDQSAQDGARWRPRHLSVVPDPSAAATRSGNAADRALGGRSGEQLSLAEIDAIINSSDELLSAEEALGDLDTGAEEITALLSAEHRIAPLDRAVTATLDQVPAQIAAVRRLQDLTAQHIRLAAEFDGTPQGGQVLIGQMERLMDGAREANRAALSAGADPDEITSAYQTGLSGQFWSQQPGAPRLAQLDHVLSERDNALAELDALRTQLGIAPDQPPALALAAGAETTTHHLSSTASTDLPGPGAVISGAVDAALPHTDFAAEWASPGLTGVIDAPAHESAVDPQL</sequence>
<dbReference type="AlphaFoldDB" id="A0A1J0VYN6"/>
<organism evidence="2 3">
    <name type="scientific">Nocardia mangyaensis</name>
    <dbReference type="NCBI Taxonomy" id="2213200"/>
    <lineage>
        <taxon>Bacteria</taxon>
        <taxon>Bacillati</taxon>
        <taxon>Actinomycetota</taxon>
        <taxon>Actinomycetes</taxon>
        <taxon>Mycobacteriales</taxon>
        <taxon>Nocardiaceae</taxon>
        <taxon>Nocardia</taxon>
    </lineage>
</organism>
<keyword evidence="3" id="KW-1185">Reference proteome</keyword>
<accession>A0A1J0VYN6</accession>
<evidence type="ECO:0000313" key="2">
    <source>
        <dbReference type="EMBL" id="APE37179.1"/>
    </source>
</evidence>
<feature type="region of interest" description="Disordered" evidence="1">
    <location>
        <begin position="152"/>
        <end position="171"/>
    </location>
</feature>
<evidence type="ECO:0000256" key="1">
    <source>
        <dbReference type="SAM" id="MobiDB-lite"/>
    </source>
</evidence>
<dbReference type="KEGG" id="nsl:BOX37_28260"/>
<dbReference type="RefSeq" id="WP_071930348.1">
    <property type="nucleotide sequence ID" value="NZ_CP018082.1"/>
</dbReference>
<name>A0A1J0VYN6_9NOCA</name>
<evidence type="ECO:0000313" key="3">
    <source>
        <dbReference type="Proteomes" id="UP000183810"/>
    </source>
</evidence>
<gene>
    <name evidence="2" type="ORF">BOX37_28260</name>
</gene>
<proteinExistence type="predicted"/>
<dbReference type="Proteomes" id="UP000183810">
    <property type="component" value="Chromosome"/>
</dbReference>